<feature type="domain" description="RGS" evidence="2">
    <location>
        <begin position="54"/>
        <end position="171"/>
    </location>
</feature>
<dbReference type="Gene3D" id="1.10.167.10">
    <property type="entry name" value="Regulator of G-protein Signalling 4, domain 2"/>
    <property type="match status" value="1"/>
</dbReference>
<sequence>MAPSSYSDDSSIDVPKRPTMLKSLRSQSYRVAWRPTLDEVLNNTAPPPYTLSAFTSYLSHNHCLETLEFILEAKRYRENFRSLLEPAKDSIVTTTGSHPTNINLSLLYQILLETYIFPGAEREVNLPVKVRDDLLQNKIFSTPPLPETLDLAVRSIRDLIEDSIFVAFLNSASTYIYEEPAPRASGESSRSFLSTLSKSSDGQSVEPVQAKSKRPSLLTIGKSFSWPPWS</sequence>
<dbReference type="SMART" id="SM00315">
    <property type="entry name" value="RGS"/>
    <property type="match status" value="1"/>
</dbReference>
<dbReference type="SUPFAM" id="SSF48097">
    <property type="entry name" value="Regulator of G-protein signaling, RGS"/>
    <property type="match status" value="1"/>
</dbReference>
<accession>A0A9W9VBZ2</accession>
<dbReference type="GeneID" id="81377011"/>
<dbReference type="InterPro" id="IPR016137">
    <property type="entry name" value="RGS"/>
</dbReference>
<proteinExistence type="predicted"/>
<reference evidence="3" key="1">
    <citation type="submission" date="2022-12" db="EMBL/GenBank/DDBJ databases">
        <authorList>
            <person name="Petersen C."/>
        </authorList>
    </citation>
    <scope>NUCLEOTIDE SEQUENCE</scope>
    <source>
        <strain evidence="3">IBT 29677</strain>
    </source>
</reference>
<dbReference type="PANTHER" id="PTHR10845">
    <property type="entry name" value="REGULATOR OF G PROTEIN SIGNALING"/>
    <property type="match status" value="1"/>
</dbReference>
<dbReference type="CDD" id="cd07440">
    <property type="entry name" value="RGS"/>
    <property type="match status" value="1"/>
</dbReference>
<dbReference type="PROSITE" id="PS50132">
    <property type="entry name" value="RGS"/>
    <property type="match status" value="1"/>
</dbReference>
<dbReference type="Pfam" id="PF00615">
    <property type="entry name" value="RGS"/>
    <property type="match status" value="1"/>
</dbReference>
<reference evidence="3" key="2">
    <citation type="journal article" date="2023" name="IMA Fungus">
        <title>Comparative genomic study of the Penicillium genus elucidates a diverse pangenome and 15 lateral gene transfer events.</title>
        <authorList>
            <person name="Petersen C."/>
            <person name="Sorensen T."/>
            <person name="Nielsen M.R."/>
            <person name="Sondergaard T.E."/>
            <person name="Sorensen J.L."/>
            <person name="Fitzpatrick D.A."/>
            <person name="Frisvad J.C."/>
            <person name="Nielsen K.L."/>
        </authorList>
    </citation>
    <scope>NUCLEOTIDE SEQUENCE</scope>
    <source>
        <strain evidence="3">IBT 29677</strain>
    </source>
</reference>
<dbReference type="InterPro" id="IPR036305">
    <property type="entry name" value="RGS_sf"/>
</dbReference>
<comment type="caution">
    <text evidence="3">The sequence shown here is derived from an EMBL/GenBank/DDBJ whole genome shotgun (WGS) entry which is preliminary data.</text>
</comment>
<evidence type="ECO:0000313" key="4">
    <source>
        <dbReference type="Proteomes" id="UP001147747"/>
    </source>
</evidence>
<name>A0A9W9VBZ2_9EURO</name>
<evidence type="ECO:0000313" key="3">
    <source>
        <dbReference type="EMBL" id="KAJ5376508.1"/>
    </source>
</evidence>
<protein>
    <recommendedName>
        <fullName evidence="2">RGS domain-containing protein</fullName>
    </recommendedName>
</protein>
<keyword evidence="4" id="KW-1185">Reference proteome</keyword>
<dbReference type="InterPro" id="IPR044926">
    <property type="entry name" value="RGS_subdomain_2"/>
</dbReference>
<feature type="compositionally biased region" description="Low complexity" evidence="1">
    <location>
        <begin position="185"/>
        <end position="200"/>
    </location>
</feature>
<dbReference type="Proteomes" id="UP001147747">
    <property type="component" value="Unassembled WGS sequence"/>
</dbReference>
<dbReference type="RefSeq" id="XP_056481538.1">
    <property type="nucleotide sequence ID" value="XM_056638031.1"/>
</dbReference>
<dbReference type="OrthoDB" id="10266999at2759"/>
<dbReference type="AlphaFoldDB" id="A0A9W9VBZ2"/>
<dbReference type="PANTHER" id="PTHR10845:SF267">
    <property type="entry name" value="REGULATOR OF G PROTEIN SIGNALING DOMAIN PROTEIN (AFU_ORTHOLOGUE AFUA_6G06860)"/>
    <property type="match status" value="1"/>
</dbReference>
<evidence type="ECO:0000259" key="2">
    <source>
        <dbReference type="PROSITE" id="PS50132"/>
    </source>
</evidence>
<gene>
    <name evidence="3" type="ORF">N7509_013394</name>
</gene>
<feature type="region of interest" description="Disordered" evidence="1">
    <location>
        <begin position="180"/>
        <end position="213"/>
    </location>
</feature>
<dbReference type="EMBL" id="JAPZBU010000012">
    <property type="protein sequence ID" value="KAJ5376508.1"/>
    <property type="molecule type" value="Genomic_DNA"/>
</dbReference>
<evidence type="ECO:0000256" key="1">
    <source>
        <dbReference type="SAM" id="MobiDB-lite"/>
    </source>
</evidence>
<organism evidence="3 4">
    <name type="scientific">Penicillium cosmopolitanum</name>
    <dbReference type="NCBI Taxonomy" id="1131564"/>
    <lineage>
        <taxon>Eukaryota</taxon>
        <taxon>Fungi</taxon>
        <taxon>Dikarya</taxon>
        <taxon>Ascomycota</taxon>
        <taxon>Pezizomycotina</taxon>
        <taxon>Eurotiomycetes</taxon>
        <taxon>Eurotiomycetidae</taxon>
        <taxon>Eurotiales</taxon>
        <taxon>Aspergillaceae</taxon>
        <taxon>Penicillium</taxon>
    </lineage>
</organism>